<dbReference type="EC" id="3.2.1.14" evidence="3"/>
<feature type="transmembrane region" description="Helical" evidence="12">
    <location>
        <begin position="301"/>
        <end position="319"/>
    </location>
</feature>
<dbReference type="PROSITE" id="PS01095">
    <property type="entry name" value="GH18_1"/>
    <property type="match status" value="1"/>
</dbReference>
<feature type="transmembrane region" description="Helical" evidence="12">
    <location>
        <begin position="201"/>
        <end position="223"/>
    </location>
</feature>
<dbReference type="GO" id="GO:0008061">
    <property type="term" value="F:chitin binding"/>
    <property type="evidence" value="ECO:0007669"/>
    <property type="project" value="InterPro"/>
</dbReference>
<dbReference type="SUPFAM" id="SSF46565">
    <property type="entry name" value="Chaperone J-domain"/>
    <property type="match status" value="1"/>
</dbReference>
<dbReference type="SUPFAM" id="SSF51445">
    <property type="entry name" value="(Trans)glycosidases"/>
    <property type="match status" value="1"/>
</dbReference>
<keyword evidence="5" id="KW-0146">Chitin degradation</keyword>
<feature type="region of interest" description="Disordered" evidence="11">
    <location>
        <begin position="155"/>
        <end position="179"/>
    </location>
</feature>
<evidence type="ECO:0000256" key="10">
    <source>
        <dbReference type="RuleBase" id="RU000489"/>
    </source>
</evidence>
<dbReference type="InterPro" id="IPR017853">
    <property type="entry name" value="GH"/>
</dbReference>
<dbReference type="Pfam" id="PF00704">
    <property type="entry name" value="Glyco_hydro_18"/>
    <property type="match status" value="1"/>
</dbReference>
<dbReference type="RefSeq" id="XP_037193712.1">
    <property type="nucleotide sequence ID" value="XM_037335178.1"/>
</dbReference>
<keyword evidence="4 10" id="KW-0378">Hydrolase</keyword>
<dbReference type="PROSITE" id="PS50076">
    <property type="entry name" value="DNAJ_2"/>
    <property type="match status" value="1"/>
</dbReference>
<dbReference type="PANTHER" id="PTHR11177:SF317">
    <property type="entry name" value="CHITINASE 12-RELATED"/>
    <property type="match status" value="1"/>
</dbReference>
<dbReference type="PROSITE" id="PS51910">
    <property type="entry name" value="GH18_2"/>
    <property type="match status" value="1"/>
</dbReference>
<dbReference type="FunFam" id="3.10.50.10:FF:000005">
    <property type="entry name" value="Endochitinase B1"/>
    <property type="match status" value="1"/>
</dbReference>
<feature type="compositionally biased region" description="Basic and acidic residues" evidence="11">
    <location>
        <begin position="156"/>
        <end position="167"/>
    </location>
</feature>
<name>A0A8H6AW13_9HELO</name>
<dbReference type="GO" id="GO:0006032">
    <property type="term" value="P:chitin catabolic process"/>
    <property type="evidence" value="ECO:0007669"/>
    <property type="project" value="UniProtKB-KW"/>
</dbReference>
<dbReference type="InterPro" id="IPR011583">
    <property type="entry name" value="Chitinase_II/V-like_cat"/>
</dbReference>
<dbReference type="Gene3D" id="3.20.20.80">
    <property type="entry name" value="Glycosidases"/>
    <property type="match status" value="1"/>
</dbReference>
<accession>A0A8H6AW13</accession>
<keyword evidence="8 10" id="KW-0326">Glycosidase</keyword>
<evidence type="ECO:0000256" key="11">
    <source>
        <dbReference type="SAM" id="MobiDB-lite"/>
    </source>
</evidence>
<evidence type="ECO:0000259" key="13">
    <source>
        <dbReference type="PROSITE" id="PS50076"/>
    </source>
</evidence>
<evidence type="ECO:0000259" key="14">
    <source>
        <dbReference type="PROSITE" id="PS51910"/>
    </source>
</evidence>
<dbReference type="CDD" id="cd06548">
    <property type="entry name" value="GH18_chitinase"/>
    <property type="match status" value="1"/>
</dbReference>
<dbReference type="InterPro" id="IPR050314">
    <property type="entry name" value="Glycosyl_Hydrlase_18"/>
</dbReference>
<dbReference type="Proteomes" id="UP000531561">
    <property type="component" value="Unassembled WGS sequence"/>
</dbReference>
<dbReference type="GO" id="GO:0000272">
    <property type="term" value="P:polysaccharide catabolic process"/>
    <property type="evidence" value="ECO:0007669"/>
    <property type="project" value="UniProtKB-KW"/>
</dbReference>
<dbReference type="GO" id="GO:0008843">
    <property type="term" value="F:endochitinase activity"/>
    <property type="evidence" value="ECO:0007669"/>
    <property type="project" value="UniProtKB-EC"/>
</dbReference>
<feature type="domain" description="GH18" evidence="14">
    <location>
        <begin position="365"/>
        <end position="727"/>
    </location>
</feature>
<dbReference type="CDD" id="cd06257">
    <property type="entry name" value="DnaJ"/>
    <property type="match status" value="1"/>
</dbReference>
<gene>
    <name evidence="15" type="ORF">Bfra_004784</name>
</gene>
<protein>
    <recommendedName>
        <fullName evidence="3">chitinase</fullName>
        <ecNumber evidence="3">3.2.1.14</ecNumber>
    </recommendedName>
</protein>
<keyword evidence="6" id="KW-0325">Glycoprotein</keyword>
<dbReference type="SUPFAM" id="SSF54556">
    <property type="entry name" value="Chitinase insertion domain"/>
    <property type="match status" value="1"/>
</dbReference>
<keyword evidence="9" id="KW-0624">Polysaccharide degradation</keyword>
<evidence type="ECO:0000256" key="5">
    <source>
        <dbReference type="ARBA" id="ARBA00023024"/>
    </source>
</evidence>
<evidence type="ECO:0000256" key="6">
    <source>
        <dbReference type="ARBA" id="ARBA00023180"/>
    </source>
</evidence>
<dbReference type="SMART" id="SM00636">
    <property type="entry name" value="Glyco_18"/>
    <property type="match status" value="1"/>
</dbReference>
<keyword evidence="16" id="KW-1185">Reference proteome</keyword>
<organism evidence="15 16">
    <name type="scientific">Botrytis fragariae</name>
    <dbReference type="NCBI Taxonomy" id="1964551"/>
    <lineage>
        <taxon>Eukaryota</taxon>
        <taxon>Fungi</taxon>
        <taxon>Dikarya</taxon>
        <taxon>Ascomycota</taxon>
        <taxon>Pezizomycotina</taxon>
        <taxon>Leotiomycetes</taxon>
        <taxon>Helotiales</taxon>
        <taxon>Sclerotiniaceae</taxon>
        <taxon>Botrytis</taxon>
    </lineage>
</organism>
<dbReference type="PANTHER" id="PTHR11177">
    <property type="entry name" value="CHITINASE"/>
    <property type="match status" value="1"/>
</dbReference>
<dbReference type="GeneID" id="59258870"/>
<comment type="similarity">
    <text evidence="2">Belongs to the glycosyl hydrolase 18 family. Chitinase class V subfamily.</text>
</comment>
<evidence type="ECO:0000256" key="4">
    <source>
        <dbReference type="ARBA" id="ARBA00022801"/>
    </source>
</evidence>
<dbReference type="InterPro" id="IPR001623">
    <property type="entry name" value="DnaJ_domain"/>
</dbReference>
<dbReference type="GO" id="GO:0005576">
    <property type="term" value="C:extracellular region"/>
    <property type="evidence" value="ECO:0007669"/>
    <property type="project" value="TreeGrafter"/>
</dbReference>
<evidence type="ECO:0000256" key="1">
    <source>
        <dbReference type="ARBA" id="ARBA00000822"/>
    </source>
</evidence>
<evidence type="ECO:0000256" key="8">
    <source>
        <dbReference type="ARBA" id="ARBA00023295"/>
    </source>
</evidence>
<dbReference type="EMBL" id="JABFCT010000007">
    <property type="protein sequence ID" value="KAF5874766.1"/>
    <property type="molecule type" value="Genomic_DNA"/>
</dbReference>
<evidence type="ECO:0000313" key="16">
    <source>
        <dbReference type="Proteomes" id="UP000531561"/>
    </source>
</evidence>
<feature type="compositionally biased region" description="Polar residues" evidence="11">
    <location>
        <begin position="1261"/>
        <end position="1276"/>
    </location>
</feature>
<proteinExistence type="inferred from homology"/>
<evidence type="ECO:0000256" key="2">
    <source>
        <dbReference type="ARBA" id="ARBA00008682"/>
    </source>
</evidence>
<sequence length="1308" mass="147514">MLKKSGILISSCSNLQCYYAFPRTSTTSLSHSLFASQNHQPQYRSQRRKYAIVSDGRSANQHGGLQWPELTSAYAVPTPYQIFNQKKGSPYSKRRFYELVKLYHPDKHGIDTNDGLDYDTKLSRYRLIIAANDILSDPIKRSAYDTYGAGWNGRPEALDPRDKHGENHGWAGPGGPSQNATWEDWEKWYSRDVKGEQKPQFVSNGAFVLLIAIFVAVGGLGQLTRLDNYSAKFLEQRDTLHDKMSKDLRQRRKETRYTFGSREERIHSFLRQRQDPKEETYRKLLPNPEKKTFKVAHVKKIILFSLPLFAFFVALLITLQNGPGTWEIAGLDLGSGEESKGDLEIIGEEEIELGLGDNMGGGNGYRAVAYFVNWAIYGRKHFPQDLPAEKLTHILYAFANVRPDSGEVYMTDGWADTDIHFEGDSWNDVGTNLYGCLKQLNILKSRNRSLKILLSIGGWTYSSNFAQPASTESGRRKFAETAVDLIRNLGFDGIDIDWEYPKNAEEARDYVLLLRECREAMDRYSNTLPTPHHFELTVACPAGPQNYNNMDIYGMNEYLDFWNLMAYDYAGSWDGVAGHQANVHASQYNPNSTPYNTENAVRAYEARGVHGHKIVLGMPIYGRAFQGTEGLGQPFNGVGEGTWENGVHDFKKLPQEGAREIVDEETCASYSYNENTKTLISYDTVDVARRKAHYIKQRGLGGAMWWESSADHPEPEKSLIHNVVNVLGILEQSENCIQYPGKPARSGLHLLKPSVTLPRGVLDGPRRIIDPDSGLVSQETTSRELQVSDYHWDSQFEELLEANWEESDDDQEFTAGEAITAQFKRRKPRVPRLMQLSVDSIVKNVSSITYESIKNMPSTQLEFLWRELSKRCVNSFNTWKAFSKALDRDECAILNQFRYSGSVTEPVPSLSVYTKPLKSVTFDFLVHLSITTAFSTSNMVELSTLVNLVALEISNPKHDNRVRTAGKQFDSCFGDRVIKTWSEVAAKGKGFKVLRILKLRNFPEITKNCLQYLNDFPALAVFDVMDCDFNGLAQLSAEKLGWEVHPDGALLEILQSDCVKHIMAMRASLGLPARPIRRSTAKPLWDKAKITMIPRADISTLLTGESSSAARNSAYLHAEEQVRAMERTPAGRAKLKRTGLSHFEAVDFISRKEYRELETWEFRTLTSLNRISELRNDEDLRAAGLKVGEFVPMVSGEFISSIPVASLRLGPELFYTPSRADLHQPFYDGGTSDRSLKYTSKNLGVGAKGYVYTRITIPTARTRSRQQANETIDNDASGSGSRPSKRRKVRGDKRQQIGDLLAGVMGVI</sequence>
<comment type="catalytic activity">
    <reaction evidence="1">
        <text>Random endo-hydrolysis of N-acetyl-beta-D-glucosaminide (1-&gt;4)-beta-linkages in chitin and chitodextrins.</text>
        <dbReference type="EC" id="3.2.1.14"/>
    </reaction>
</comment>
<evidence type="ECO:0000256" key="7">
    <source>
        <dbReference type="ARBA" id="ARBA00023277"/>
    </source>
</evidence>
<dbReference type="Gene3D" id="3.10.50.10">
    <property type="match status" value="1"/>
</dbReference>
<evidence type="ECO:0000313" key="15">
    <source>
        <dbReference type="EMBL" id="KAF5874766.1"/>
    </source>
</evidence>
<dbReference type="InterPro" id="IPR001579">
    <property type="entry name" value="Glyco_hydro_18_chit_AS"/>
</dbReference>
<dbReference type="OrthoDB" id="5273928at2759"/>
<keyword evidence="12" id="KW-0812">Transmembrane</keyword>
<keyword evidence="7" id="KW-0119">Carbohydrate metabolism</keyword>
<comment type="caution">
    <text evidence="15">The sequence shown here is derived from an EMBL/GenBank/DDBJ whole genome shotgun (WGS) entry which is preliminary data.</text>
</comment>
<feature type="region of interest" description="Disordered" evidence="11">
    <location>
        <begin position="1261"/>
        <end position="1295"/>
    </location>
</feature>
<dbReference type="InterPro" id="IPR001223">
    <property type="entry name" value="Glyco_hydro18_cat"/>
</dbReference>
<keyword evidence="12" id="KW-0472">Membrane</keyword>
<evidence type="ECO:0000256" key="9">
    <source>
        <dbReference type="ARBA" id="ARBA00023326"/>
    </source>
</evidence>
<dbReference type="Gene3D" id="1.10.287.110">
    <property type="entry name" value="DnaJ domain"/>
    <property type="match status" value="1"/>
</dbReference>
<keyword evidence="12" id="KW-1133">Transmembrane helix</keyword>
<evidence type="ECO:0000256" key="12">
    <source>
        <dbReference type="SAM" id="Phobius"/>
    </source>
</evidence>
<reference evidence="15 16" key="1">
    <citation type="journal article" date="2020" name="Phytopathology">
        <title>A high-quality genome resource of Botrytis fragariae, a new and rapidly spreading fungal pathogen causing strawberry gray mold in the U.S.A.</title>
        <authorList>
            <person name="Wu Y."/>
            <person name="Saski C.A."/>
            <person name="Schnabel G."/>
            <person name="Xiao S."/>
            <person name="Hu M."/>
        </authorList>
    </citation>
    <scope>NUCLEOTIDE SEQUENCE [LARGE SCALE GENOMIC DNA]</scope>
    <source>
        <strain evidence="15 16">BVB16</strain>
    </source>
</reference>
<dbReference type="InterPro" id="IPR029070">
    <property type="entry name" value="Chitinase_insertion_sf"/>
</dbReference>
<dbReference type="InterPro" id="IPR036869">
    <property type="entry name" value="J_dom_sf"/>
</dbReference>
<evidence type="ECO:0000256" key="3">
    <source>
        <dbReference type="ARBA" id="ARBA00012729"/>
    </source>
</evidence>
<dbReference type="FunFam" id="3.20.20.80:FF:000095">
    <property type="entry name" value="Endochitinase B1"/>
    <property type="match status" value="1"/>
</dbReference>
<feature type="domain" description="J" evidence="13">
    <location>
        <begin position="69"/>
        <end position="148"/>
    </location>
</feature>